<reference evidence="10" key="1">
    <citation type="submission" date="2020-09" db="EMBL/GenBank/DDBJ databases">
        <title>A novel bacterium of genus Bacillus, isolated from South China Sea.</title>
        <authorList>
            <person name="Huang H."/>
            <person name="Mo K."/>
            <person name="Hu Y."/>
        </authorList>
    </citation>
    <scope>NUCLEOTIDE SEQUENCE</scope>
    <source>
        <strain evidence="10">IB182487</strain>
    </source>
</reference>
<evidence type="ECO:0000256" key="7">
    <source>
        <dbReference type="ARBA" id="ARBA00046577"/>
    </source>
</evidence>
<evidence type="ECO:0000256" key="5">
    <source>
        <dbReference type="ARBA" id="ARBA00022777"/>
    </source>
</evidence>
<accession>A0A926NHY3</accession>
<evidence type="ECO:0000256" key="4">
    <source>
        <dbReference type="ARBA" id="ARBA00022679"/>
    </source>
</evidence>
<dbReference type="EC" id="2.7.1.121" evidence="3"/>
<evidence type="ECO:0000259" key="9">
    <source>
        <dbReference type="PROSITE" id="PS51480"/>
    </source>
</evidence>
<comment type="pathway">
    <text evidence="2">Polyol metabolism; glycerol degradation.</text>
</comment>
<evidence type="ECO:0000313" key="10">
    <source>
        <dbReference type="EMBL" id="MBD1381999.1"/>
    </source>
</evidence>
<organism evidence="10 11">
    <name type="scientific">Metabacillus arenae</name>
    <dbReference type="NCBI Taxonomy" id="2771434"/>
    <lineage>
        <taxon>Bacteria</taxon>
        <taxon>Bacillati</taxon>
        <taxon>Bacillota</taxon>
        <taxon>Bacilli</taxon>
        <taxon>Bacillales</taxon>
        <taxon>Bacillaceae</taxon>
        <taxon>Metabacillus</taxon>
    </lineage>
</organism>
<protein>
    <recommendedName>
        <fullName evidence="3">phosphoenolpyruvate--glycerone phosphotransferase</fullName>
        <ecNumber evidence="3">2.7.1.121</ecNumber>
    </recommendedName>
</protein>
<evidence type="ECO:0000256" key="8">
    <source>
        <dbReference type="ARBA" id="ARBA00055771"/>
    </source>
</evidence>
<dbReference type="EMBL" id="JACXAI010000024">
    <property type="protein sequence ID" value="MBD1381999.1"/>
    <property type="molecule type" value="Genomic_DNA"/>
</dbReference>
<sequence length="212" mass="23395">MFNVQDIKNIFKEISRLMDSNKEFLCQLDGTLGDGDIGITMSKGFSAIKEASLKDKEQDIGSLVFSYGMIMAEKAPSTMGTLLASAFLKAGNQFKGKQQLSFNDFVIFIETMIQGIKERGKAQFGDKTILDSFIPALESLKNSAEKKENILQSIQKAHNSAEKGMKNTINLKSRKGRAARYLEDSIGKQDPGATVGALFFEGILQYVSKKEI</sequence>
<dbReference type="InterPro" id="IPR036117">
    <property type="entry name" value="DhaL_dom_sf"/>
</dbReference>
<dbReference type="SMART" id="SM01120">
    <property type="entry name" value="Dak2"/>
    <property type="match status" value="1"/>
</dbReference>
<name>A0A926NHY3_9BACI</name>
<evidence type="ECO:0000256" key="1">
    <source>
        <dbReference type="ARBA" id="ARBA00001113"/>
    </source>
</evidence>
<evidence type="ECO:0000256" key="6">
    <source>
        <dbReference type="ARBA" id="ARBA00022798"/>
    </source>
</evidence>
<dbReference type="NCBIfam" id="TIGR02365">
    <property type="entry name" value="dha_L_ycgS"/>
    <property type="match status" value="1"/>
</dbReference>
<dbReference type="Pfam" id="PF02734">
    <property type="entry name" value="Dak2"/>
    <property type="match status" value="1"/>
</dbReference>
<gene>
    <name evidence="10" type="primary">dhaL</name>
    <name evidence="10" type="ORF">IC621_17360</name>
</gene>
<keyword evidence="6" id="KW-0319">Glycerol metabolism</keyword>
<dbReference type="GO" id="GO:0019563">
    <property type="term" value="P:glycerol catabolic process"/>
    <property type="evidence" value="ECO:0007669"/>
    <property type="project" value="TreeGrafter"/>
</dbReference>
<keyword evidence="5 10" id="KW-0418">Kinase</keyword>
<dbReference type="PANTHER" id="PTHR28629">
    <property type="entry name" value="TRIOKINASE/FMN CYCLASE"/>
    <property type="match status" value="1"/>
</dbReference>
<dbReference type="FunFam" id="1.25.40.340:FF:000002">
    <property type="entry name" value="Dihydroxyacetone kinase, L subunit"/>
    <property type="match status" value="1"/>
</dbReference>
<evidence type="ECO:0000313" key="11">
    <source>
        <dbReference type="Proteomes" id="UP000626844"/>
    </source>
</evidence>
<comment type="subunit">
    <text evidence="7">Homodimer. The dihydroxyacetone kinase complex is composed of a homodimer of DhaM, a homodimer of DhaK and the subunit DhaL.</text>
</comment>
<dbReference type="InterPro" id="IPR012737">
    <property type="entry name" value="DhaK_L_YcgS"/>
</dbReference>
<dbReference type="AlphaFoldDB" id="A0A926NHY3"/>
<dbReference type="InterPro" id="IPR004007">
    <property type="entry name" value="DhaL_dom"/>
</dbReference>
<comment type="catalytic activity">
    <reaction evidence="1">
        <text>dihydroxyacetone + phosphoenolpyruvate = dihydroxyacetone phosphate + pyruvate</text>
        <dbReference type="Rhea" id="RHEA:18381"/>
        <dbReference type="ChEBI" id="CHEBI:15361"/>
        <dbReference type="ChEBI" id="CHEBI:16016"/>
        <dbReference type="ChEBI" id="CHEBI:57642"/>
        <dbReference type="ChEBI" id="CHEBI:58702"/>
        <dbReference type="EC" id="2.7.1.121"/>
    </reaction>
</comment>
<dbReference type="GO" id="GO:0005829">
    <property type="term" value="C:cytosol"/>
    <property type="evidence" value="ECO:0007669"/>
    <property type="project" value="TreeGrafter"/>
</dbReference>
<feature type="domain" description="DhaL" evidence="9">
    <location>
        <begin position="5"/>
        <end position="205"/>
    </location>
</feature>
<dbReference type="Gene3D" id="1.25.40.340">
    <property type="match status" value="1"/>
</dbReference>
<evidence type="ECO:0000256" key="3">
    <source>
        <dbReference type="ARBA" id="ARBA00012095"/>
    </source>
</evidence>
<dbReference type="Proteomes" id="UP000626844">
    <property type="component" value="Unassembled WGS sequence"/>
</dbReference>
<dbReference type="InterPro" id="IPR050861">
    <property type="entry name" value="Dihydroxyacetone_Kinase"/>
</dbReference>
<dbReference type="RefSeq" id="WP_191159753.1">
    <property type="nucleotide sequence ID" value="NZ_JACXAI010000024.1"/>
</dbReference>
<dbReference type="PROSITE" id="PS51480">
    <property type="entry name" value="DHAL"/>
    <property type="match status" value="1"/>
</dbReference>
<dbReference type="SUPFAM" id="SSF101473">
    <property type="entry name" value="DhaL-like"/>
    <property type="match status" value="1"/>
</dbReference>
<comment type="function">
    <text evidence="8">ADP-binding subunit of the dihydroxyacetone kinase, which is responsible for the phosphoenolpyruvate (PEP)-dependent phosphorylation of dihydroxyacetone. DhaL-ADP is converted to DhaL-ATP via a phosphoryl group transfer from DhaM and transmits it to dihydroxyacetone binds to DhaK.</text>
</comment>
<comment type="caution">
    <text evidence="10">The sequence shown here is derived from an EMBL/GenBank/DDBJ whole genome shotgun (WGS) entry which is preliminary data.</text>
</comment>
<keyword evidence="11" id="KW-1185">Reference proteome</keyword>
<dbReference type="GO" id="GO:0004371">
    <property type="term" value="F:glycerone kinase activity"/>
    <property type="evidence" value="ECO:0007669"/>
    <property type="project" value="InterPro"/>
</dbReference>
<dbReference type="GO" id="GO:0047324">
    <property type="term" value="F:phosphoenolpyruvate-glycerone phosphotransferase activity"/>
    <property type="evidence" value="ECO:0007669"/>
    <property type="project" value="UniProtKB-EC"/>
</dbReference>
<evidence type="ECO:0000256" key="2">
    <source>
        <dbReference type="ARBA" id="ARBA00004745"/>
    </source>
</evidence>
<proteinExistence type="predicted"/>
<dbReference type="PANTHER" id="PTHR28629:SF4">
    <property type="entry name" value="TRIOKINASE_FMN CYCLASE"/>
    <property type="match status" value="1"/>
</dbReference>
<keyword evidence="4" id="KW-0808">Transferase</keyword>